<evidence type="ECO:0000313" key="2">
    <source>
        <dbReference type="EMBL" id="KKU02202.1"/>
    </source>
</evidence>
<proteinExistence type="predicted"/>
<protein>
    <recommendedName>
        <fullName evidence="4">DUF5673 domain-containing protein</fullName>
    </recommendedName>
</protein>
<dbReference type="EMBL" id="LCKS01000015">
    <property type="protein sequence ID" value="KKU02202.1"/>
    <property type="molecule type" value="Genomic_DNA"/>
</dbReference>
<dbReference type="Proteomes" id="UP000034264">
    <property type="component" value="Unassembled WGS sequence"/>
</dbReference>
<comment type="caution">
    <text evidence="2">The sequence shown here is derived from an EMBL/GenBank/DDBJ whole genome shotgun (WGS) entry which is preliminary data.</text>
</comment>
<evidence type="ECO:0000313" key="3">
    <source>
        <dbReference type="Proteomes" id="UP000034264"/>
    </source>
</evidence>
<name>A0A0G1M281_9BACT</name>
<organism evidence="2 3">
    <name type="scientific">Candidatus Amesbacteria bacterium GW2011_GWC2_45_19</name>
    <dbReference type="NCBI Taxonomy" id="1618366"/>
    <lineage>
        <taxon>Bacteria</taxon>
        <taxon>Candidatus Amesiibacteriota</taxon>
    </lineage>
</organism>
<dbReference type="AlphaFoldDB" id="A0A0G1M281"/>
<sequence length="179" mass="20508">MESAQPQIEPASAEGYGEVRQERELVKWMAAERPYKPLDKQMFVTGVVVAILVGVIMLLAGEFMAVLVLAAIIFAYYMWSTVPPQQVEYKITTRGIRTSGRLYSWGEMTRWWIEEKWRSRLLTVETPASWPKRLHLVLGAEEPAVKEAMEKYVLMETPAETAMDRAGKWLAEKFPLQAK</sequence>
<accession>A0A0G1M281</accession>
<keyword evidence="1" id="KW-0472">Membrane</keyword>
<keyword evidence="1" id="KW-1133">Transmembrane helix</keyword>
<reference evidence="2 3" key="1">
    <citation type="journal article" date="2015" name="Nature">
        <title>rRNA introns, odd ribosomes, and small enigmatic genomes across a large radiation of phyla.</title>
        <authorList>
            <person name="Brown C.T."/>
            <person name="Hug L.A."/>
            <person name="Thomas B.C."/>
            <person name="Sharon I."/>
            <person name="Castelle C.J."/>
            <person name="Singh A."/>
            <person name="Wilkins M.J."/>
            <person name="Williams K.H."/>
            <person name="Banfield J.F."/>
        </authorList>
    </citation>
    <scope>NUCLEOTIDE SEQUENCE [LARGE SCALE GENOMIC DNA]</scope>
</reference>
<evidence type="ECO:0008006" key="4">
    <source>
        <dbReference type="Google" id="ProtNLM"/>
    </source>
</evidence>
<gene>
    <name evidence="2" type="ORF">UX05_C0015G0013</name>
</gene>
<evidence type="ECO:0000256" key="1">
    <source>
        <dbReference type="SAM" id="Phobius"/>
    </source>
</evidence>
<feature type="transmembrane region" description="Helical" evidence="1">
    <location>
        <begin position="46"/>
        <end position="79"/>
    </location>
</feature>
<keyword evidence="1" id="KW-0812">Transmembrane</keyword>